<dbReference type="RefSeq" id="XP_001415487.1">
    <property type="nucleotide sequence ID" value="XM_001415450.1"/>
</dbReference>
<dbReference type="Gramene" id="ABO93779">
    <property type="protein sequence ID" value="ABO93779"/>
    <property type="gene ID" value="OSTLU_28855"/>
</dbReference>
<feature type="region of interest" description="Disordered" evidence="1">
    <location>
        <begin position="107"/>
        <end position="127"/>
    </location>
</feature>
<feature type="compositionally biased region" description="Low complexity" evidence="1">
    <location>
        <begin position="114"/>
        <end position="127"/>
    </location>
</feature>
<name>A4RR14_OSTLU</name>
<dbReference type="EMBL" id="CP000581">
    <property type="protein sequence ID" value="ABO93779.1"/>
    <property type="molecule type" value="Genomic_DNA"/>
</dbReference>
<dbReference type="HOGENOM" id="CLU_1941610_0_0_1"/>
<dbReference type="Proteomes" id="UP000001568">
    <property type="component" value="Chromosome 1"/>
</dbReference>
<keyword evidence="3" id="KW-1185">Reference proteome</keyword>
<gene>
    <name evidence="2" type="ORF">OSTLU_28855</name>
</gene>
<reference evidence="2 3" key="1">
    <citation type="journal article" date="2007" name="Proc. Natl. Acad. Sci. U.S.A.">
        <title>The tiny eukaryote Ostreococcus provides genomic insights into the paradox of plankton speciation.</title>
        <authorList>
            <person name="Palenik B."/>
            <person name="Grimwood J."/>
            <person name="Aerts A."/>
            <person name="Rouze P."/>
            <person name="Salamov A."/>
            <person name="Putnam N."/>
            <person name="Dupont C."/>
            <person name="Jorgensen R."/>
            <person name="Derelle E."/>
            <person name="Rombauts S."/>
            <person name="Zhou K."/>
            <person name="Otillar R."/>
            <person name="Merchant S.S."/>
            <person name="Podell S."/>
            <person name="Gaasterland T."/>
            <person name="Napoli C."/>
            <person name="Gendler K."/>
            <person name="Manuell A."/>
            <person name="Tai V."/>
            <person name="Vallon O."/>
            <person name="Piganeau G."/>
            <person name="Jancek S."/>
            <person name="Heijde M."/>
            <person name="Jabbari K."/>
            <person name="Bowler C."/>
            <person name="Lohr M."/>
            <person name="Robbens S."/>
            <person name="Werner G."/>
            <person name="Dubchak I."/>
            <person name="Pazour G.J."/>
            <person name="Ren Q."/>
            <person name="Paulsen I."/>
            <person name="Delwiche C."/>
            <person name="Schmutz J."/>
            <person name="Rokhsar D."/>
            <person name="Van de Peer Y."/>
            <person name="Moreau H."/>
            <person name="Grigoriev I.V."/>
        </authorList>
    </citation>
    <scope>NUCLEOTIDE SEQUENCE [LARGE SCALE GENOMIC DNA]</scope>
    <source>
        <strain evidence="2 3">CCE9901</strain>
    </source>
</reference>
<accession>A4RR14</accession>
<dbReference type="GeneID" id="4999759"/>
<dbReference type="AlphaFoldDB" id="A4RR14"/>
<evidence type="ECO:0000256" key="1">
    <source>
        <dbReference type="SAM" id="MobiDB-lite"/>
    </source>
</evidence>
<evidence type="ECO:0000313" key="3">
    <source>
        <dbReference type="Proteomes" id="UP000001568"/>
    </source>
</evidence>
<proteinExistence type="predicted"/>
<organism evidence="2 3">
    <name type="scientific">Ostreococcus lucimarinus (strain CCE9901)</name>
    <dbReference type="NCBI Taxonomy" id="436017"/>
    <lineage>
        <taxon>Eukaryota</taxon>
        <taxon>Viridiplantae</taxon>
        <taxon>Chlorophyta</taxon>
        <taxon>Mamiellophyceae</taxon>
        <taxon>Mamiellales</taxon>
        <taxon>Bathycoccaceae</taxon>
        <taxon>Ostreococcus</taxon>
    </lineage>
</organism>
<sequence>MPERNPGLAYMMHVPGGCMEDTGDCCYASCCPACHMGSIADRTNTGSFCMTAAIASCLGPFSPLYLKCVASKALESVGVKPVGYVESCSMPSCVACQVSREINERKQMGGKTGGAPTAAPTAQTVAR</sequence>
<evidence type="ECO:0008006" key="4">
    <source>
        <dbReference type="Google" id="ProtNLM"/>
    </source>
</evidence>
<evidence type="ECO:0000313" key="2">
    <source>
        <dbReference type="EMBL" id="ABO93779.1"/>
    </source>
</evidence>
<protein>
    <recommendedName>
        <fullName evidence="4">PLAC8 family protein</fullName>
    </recommendedName>
</protein>
<dbReference type="KEGG" id="olu:OSTLU_28855"/>